<evidence type="ECO:0000313" key="2">
    <source>
        <dbReference type="EMBL" id="TSR39551.1"/>
    </source>
</evidence>
<dbReference type="PROSITE" id="PS51221">
    <property type="entry name" value="TTL"/>
    <property type="match status" value="1"/>
</dbReference>
<gene>
    <name evidence="2" type="ORF">Baya_11678</name>
</gene>
<dbReference type="SUPFAM" id="SSF56059">
    <property type="entry name" value="Glutathione synthetase ATP-binding domain-like"/>
    <property type="match status" value="1"/>
</dbReference>
<dbReference type="InterPro" id="IPR004344">
    <property type="entry name" value="TTL/TTLL_fam"/>
</dbReference>
<dbReference type="Pfam" id="PF03133">
    <property type="entry name" value="TTL"/>
    <property type="match status" value="1"/>
</dbReference>
<proteinExistence type="predicted"/>
<dbReference type="PANTHER" id="PTHR46810">
    <property type="entry name" value="INACTIVE POLYGLYCYLASE TTLL10"/>
    <property type="match status" value="1"/>
</dbReference>
<sequence length="384" mass="43624">MQSAPKAWLAFHLKRRVLQRKEGQEEGRERKVSGGTADLQWCLISSSPDPSMKETGLHDTASGKCFFRSSNPAQQQAVIVIVMSAGSSVEICKELQGEDHFCTDSLKDTVERQGKAEDEEGHLPAVLGKTRTPEPVGRDKQRKRTKVKKSLGKRRDTRGTHRQQVIQADGAAAGKQLVFQIPNNRTLTTKIGLLNSLREYDRVSSKIIHGKGQRTLKMEEFIPETFCMEVKSEREAFFSQQKGLFADKSTIWICKPTGLNQGRGIFLLHTPADIAAFRTRMQMLADSKANHRSSFSISKEMIAQRYIQNPLLLKGKKFDVRSYFVIACTSPYVYMQKKNPLYKVMKEETVWSMERFNSYVNENYMVPNGLPSDWVLSVFTVRFS</sequence>
<keyword evidence="3" id="KW-1185">Reference proteome</keyword>
<dbReference type="AlphaFoldDB" id="A0A556V1K6"/>
<dbReference type="Gene3D" id="3.30.470.20">
    <property type="entry name" value="ATP-grasp fold, B domain"/>
    <property type="match status" value="1"/>
</dbReference>
<dbReference type="InterPro" id="IPR027752">
    <property type="entry name" value="TTLL10"/>
</dbReference>
<feature type="compositionally biased region" description="Basic residues" evidence="1">
    <location>
        <begin position="140"/>
        <end position="152"/>
    </location>
</feature>
<name>A0A556V1K6_BAGYA</name>
<dbReference type="GO" id="GO:0070737">
    <property type="term" value="F:protein-glycine ligase activity, elongating"/>
    <property type="evidence" value="ECO:0007669"/>
    <property type="project" value="TreeGrafter"/>
</dbReference>
<organism evidence="2 3">
    <name type="scientific">Bagarius yarrelli</name>
    <name type="common">Goonch</name>
    <name type="synonym">Bagrus yarrelli</name>
    <dbReference type="NCBI Taxonomy" id="175774"/>
    <lineage>
        <taxon>Eukaryota</taxon>
        <taxon>Metazoa</taxon>
        <taxon>Chordata</taxon>
        <taxon>Craniata</taxon>
        <taxon>Vertebrata</taxon>
        <taxon>Euteleostomi</taxon>
        <taxon>Actinopterygii</taxon>
        <taxon>Neopterygii</taxon>
        <taxon>Teleostei</taxon>
        <taxon>Ostariophysi</taxon>
        <taxon>Siluriformes</taxon>
        <taxon>Sisoridae</taxon>
        <taxon>Sisorinae</taxon>
        <taxon>Bagarius</taxon>
    </lineage>
</organism>
<evidence type="ECO:0000313" key="3">
    <source>
        <dbReference type="Proteomes" id="UP000319801"/>
    </source>
</evidence>
<dbReference type="OrthoDB" id="202825at2759"/>
<comment type="caution">
    <text evidence="2">The sequence shown here is derived from an EMBL/GenBank/DDBJ whole genome shotgun (WGS) entry which is preliminary data.</text>
</comment>
<protein>
    <submittedName>
        <fullName evidence="2">Protein polyglycylase TTLL10</fullName>
    </submittedName>
</protein>
<reference evidence="2 3" key="1">
    <citation type="journal article" date="2019" name="Genome Biol. Evol.">
        <title>Whole-Genome Sequencing of the Giant Devil Catfish, Bagarius yarrelli.</title>
        <authorList>
            <person name="Jiang W."/>
            <person name="Lv Y."/>
            <person name="Cheng L."/>
            <person name="Yang K."/>
            <person name="Chao B."/>
            <person name="Wang X."/>
            <person name="Li Y."/>
            <person name="Pan X."/>
            <person name="You X."/>
            <person name="Zhang Y."/>
            <person name="Yang J."/>
            <person name="Li J."/>
            <person name="Zhang X."/>
            <person name="Liu S."/>
            <person name="Sun C."/>
            <person name="Yang J."/>
            <person name="Shi Q."/>
        </authorList>
    </citation>
    <scope>NUCLEOTIDE SEQUENCE [LARGE SCALE GENOMIC DNA]</scope>
    <source>
        <strain evidence="2">JWS20170419001</strain>
        <tissue evidence="2">Muscle</tissue>
    </source>
</reference>
<dbReference type="EMBL" id="VCAZ01000093">
    <property type="protein sequence ID" value="TSR39551.1"/>
    <property type="molecule type" value="Genomic_DNA"/>
</dbReference>
<evidence type="ECO:0000256" key="1">
    <source>
        <dbReference type="SAM" id="MobiDB-lite"/>
    </source>
</evidence>
<dbReference type="Proteomes" id="UP000319801">
    <property type="component" value="Unassembled WGS sequence"/>
</dbReference>
<accession>A0A556V1K6</accession>
<dbReference type="PANTHER" id="PTHR46810:SF1">
    <property type="entry name" value="INACTIVE POLYGLYCYLASE TTLL10"/>
    <property type="match status" value="1"/>
</dbReference>
<feature type="region of interest" description="Disordered" evidence="1">
    <location>
        <begin position="112"/>
        <end position="163"/>
    </location>
</feature>